<accession>A0A6V7X8H1</accession>
<evidence type="ECO:0000313" key="1">
    <source>
        <dbReference type="EMBL" id="CAD2195599.1"/>
    </source>
</evidence>
<reference evidence="1 2" key="1">
    <citation type="submission" date="2020-08" db="EMBL/GenBank/DDBJ databases">
        <authorList>
            <person name="Koutsovoulos G."/>
            <person name="Danchin GJ E."/>
        </authorList>
    </citation>
    <scope>NUCLEOTIDE SEQUENCE [LARGE SCALE GENOMIC DNA]</scope>
</reference>
<dbReference type="AlphaFoldDB" id="A0A6V7X8H1"/>
<dbReference type="EMBL" id="CAJEWN010001230">
    <property type="protein sequence ID" value="CAD2195599.1"/>
    <property type="molecule type" value="Genomic_DNA"/>
</dbReference>
<organism evidence="1 2">
    <name type="scientific">Meloidogyne enterolobii</name>
    <name type="common">Root-knot nematode worm</name>
    <name type="synonym">Meloidogyne mayaguensis</name>
    <dbReference type="NCBI Taxonomy" id="390850"/>
    <lineage>
        <taxon>Eukaryota</taxon>
        <taxon>Metazoa</taxon>
        <taxon>Ecdysozoa</taxon>
        <taxon>Nematoda</taxon>
        <taxon>Chromadorea</taxon>
        <taxon>Rhabditida</taxon>
        <taxon>Tylenchina</taxon>
        <taxon>Tylenchomorpha</taxon>
        <taxon>Tylenchoidea</taxon>
        <taxon>Meloidogynidae</taxon>
        <taxon>Meloidogyninae</taxon>
        <taxon>Meloidogyne</taxon>
    </lineage>
</organism>
<protein>
    <submittedName>
        <fullName evidence="1">Uncharacterized protein</fullName>
    </submittedName>
</protein>
<dbReference type="Proteomes" id="UP000580250">
    <property type="component" value="Unassembled WGS sequence"/>
</dbReference>
<sequence>MDKKIQKINIDHKNEIEEIKQNFQKYIEEKFHHLKVENYFCLKQKDEKISSLEKENKVNFLGLNIT</sequence>
<evidence type="ECO:0000313" key="2">
    <source>
        <dbReference type="Proteomes" id="UP000580250"/>
    </source>
</evidence>
<comment type="caution">
    <text evidence="1">The sequence shown here is derived from an EMBL/GenBank/DDBJ whole genome shotgun (WGS) entry which is preliminary data.</text>
</comment>
<name>A0A6V7X8H1_MELEN</name>
<proteinExistence type="predicted"/>
<gene>
    <name evidence="1" type="ORF">MENT_LOCUS48702</name>
</gene>